<dbReference type="InterPro" id="IPR012675">
    <property type="entry name" value="Beta-grasp_dom_sf"/>
</dbReference>
<dbReference type="AlphaFoldDB" id="A0A4D6XZT7"/>
<dbReference type="GO" id="GO:0051537">
    <property type="term" value="F:2 iron, 2 sulfur cluster binding"/>
    <property type="evidence" value="ECO:0007669"/>
    <property type="project" value="InterPro"/>
</dbReference>
<proteinExistence type="predicted"/>
<dbReference type="Proteomes" id="UP000298773">
    <property type="component" value="Chromosome"/>
</dbReference>
<accession>A0A4D6XZT7</accession>
<dbReference type="InterPro" id="IPR006058">
    <property type="entry name" value="2Fe2S_fd_BS"/>
</dbReference>
<evidence type="ECO:0000313" key="3">
    <source>
        <dbReference type="Proteomes" id="UP000298773"/>
    </source>
</evidence>
<dbReference type="PROSITE" id="PS51085">
    <property type="entry name" value="2FE2S_FER_2"/>
    <property type="match status" value="1"/>
</dbReference>
<organism evidence="2 3">
    <name type="scientific">Buchnera aphidicola</name>
    <name type="common">Hyadaphis tataricae</name>
    <dbReference type="NCBI Taxonomy" id="1241859"/>
    <lineage>
        <taxon>Bacteria</taxon>
        <taxon>Pseudomonadati</taxon>
        <taxon>Pseudomonadota</taxon>
        <taxon>Gammaproteobacteria</taxon>
        <taxon>Enterobacterales</taxon>
        <taxon>Erwiniaceae</taxon>
        <taxon>Buchnera</taxon>
    </lineage>
</organism>
<reference evidence="2 3" key="1">
    <citation type="submission" date="2018-12" db="EMBL/GenBank/DDBJ databases">
        <authorList>
            <person name="Chong R.A."/>
        </authorList>
    </citation>
    <scope>NUCLEOTIDE SEQUENCE [LARGE SCALE GENOMIC DNA]</scope>
    <source>
        <strain evidence="2 3">Hta</strain>
    </source>
</reference>
<sequence>MIHPIVFIINLKKKIIYRKKQNSLLFFLEWNNIPIEYQCRSGYCGMCRVKLIKGKILYSIKQPMAALLRNQEILSCCCIPDGNISIKI</sequence>
<dbReference type="InterPro" id="IPR001041">
    <property type="entry name" value="2Fe-2S_ferredoxin-type"/>
</dbReference>
<dbReference type="Gene3D" id="3.10.20.30">
    <property type="match status" value="1"/>
</dbReference>
<dbReference type="NCBIfam" id="NF007985">
    <property type="entry name" value="PRK10713.1"/>
    <property type="match status" value="1"/>
</dbReference>
<dbReference type="CDD" id="cd00207">
    <property type="entry name" value="fer2"/>
    <property type="match status" value="1"/>
</dbReference>
<dbReference type="SUPFAM" id="SSF54292">
    <property type="entry name" value="2Fe-2S ferredoxin-like"/>
    <property type="match status" value="1"/>
</dbReference>
<dbReference type="OrthoDB" id="9806195at2"/>
<dbReference type="EMBL" id="CP034873">
    <property type="protein sequence ID" value="QCI21877.1"/>
    <property type="molecule type" value="Genomic_DNA"/>
</dbReference>
<evidence type="ECO:0000313" key="2">
    <source>
        <dbReference type="EMBL" id="QCI21877.1"/>
    </source>
</evidence>
<feature type="domain" description="2Fe-2S ferredoxin-type" evidence="1">
    <location>
        <begin position="3"/>
        <end position="88"/>
    </location>
</feature>
<dbReference type="InterPro" id="IPR036010">
    <property type="entry name" value="2Fe-2S_ferredoxin-like_sf"/>
</dbReference>
<protein>
    <submittedName>
        <fullName evidence="2">2Fe-2S ferredoxin-like protein</fullName>
    </submittedName>
</protein>
<name>A0A4D6XZT7_9GAMM</name>
<evidence type="ECO:0000259" key="1">
    <source>
        <dbReference type="PROSITE" id="PS51085"/>
    </source>
</evidence>
<dbReference type="Pfam" id="PF00111">
    <property type="entry name" value="Fer2"/>
    <property type="match status" value="1"/>
</dbReference>
<reference evidence="2 3" key="2">
    <citation type="submission" date="2019-05" db="EMBL/GenBank/DDBJ databases">
        <title>Genome evolution of the obligate endosymbiont Buchnera aphidicola.</title>
        <authorList>
            <person name="Moran N.A."/>
        </authorList>
    </citation>
    <scope>NUCLEOTIDE SEQUENCE [LARGE SCALE GENOMIC DNA]</scope>
    <source>
        <strain evidence="2 3">Hta</strain>
    </source>
</reference>
<gene>
    <name evidence="2" type="ORF">D9V69_00875</name>
</gene>
<dbReference type="PROSITE" id="PS00197">
    <property type="entry name" value="2FE2S_FER_1"/>
    <property type="match status" value="1"/>
</dbReference>